<organism evidence="3 4">
    <name type="scientific">Basidiobolus ranarum</name>
    <dbReference type="NCBI Taxonomy" id="34480"/>
    <lineage>
        <taxon>Eukaryota</taxon>
        <taxon>Fungi</taxon>
        <taxon>Fungi incertae sedis</taxon>
        <taxon>Zoopagomycota</taxon>
        <taxon>Entomophthoromycotina</taxon>
        <taxon>Basidiobolomycetes</taxon>
        <taxon>Basidiobolales</taxon>
        <taxon>Basidiobolaceae</taxon>
        <taxon>Basidiobolus</taxon>
    </lineage>
</organism>
<feature type="compositionally biased region" description="Polar residues" evidence="1">
    <location>
        <begin position="249"/>
        <end position="262"/>
    </location>
</feature>
<name>A0ABR2W6K6_9FUNG</name>
<keyword evidence="4" id="KW-1185">Reference proteome</keyword>
<evidence type="ECO:0000259" key="2">
    <source>
        <dbReference type="PROSITE" id="PS50020"/>
    </source>
</evidence>
<comment type="caution">
    <text evidence="3">The sequence shown here is derived from an EMBL/GenBank/DDBJ whole genome shotgun (WGS) entry which is preliminary data.</text>
</comment>
<feature type="compositionally biased region" description="Basic and acidic residues" evidence="1">
    <location>
        <begin position="77"/>
        <end position="95"/>
    </location>
</feature>
<feature type="compositionally biased region" description="Basic and acidic residues" evidence="1">
    <location>
        <begin position="366"/>
        <end position="459"/>
    </location>
</feature>
<feature type="compositionally biased region" description="Polar residues" evidence="1">
    <location>
        <begin position="14"/>
        <end position="30"/>
    </location>
</feature>
<dbReference type="Gene3D" id="2.20.70.10">
    <property type="match status" value="1"/>
</dbReference>
<protein>
    <recommendedName>
        <fullName evidence="2">WW domain-containing protein</fullName>
    </recommendedName>
</protein>
<dbReference type="PROSITE" id="PS01159">
    <property type="entry name" value="WW_DOMAIN_1"/>
    <property type="match status" value="1"/>
</dbReference>
<evidence type="ECO:0000313" key="4">
    <source>
        <dbReference type="Proteomes" id="UP001479436"/>
    </source>
</evidence>
<dbReference type="InterPro" id="IPR001202">
    <property type="entry name" value="WW_dom"/>
</dbReference>
<dbReference type="CDD" id="cd00201">
    <property type="entry name" value="WW"/>
    <property type="match status" value="1"/>
</dbReference>
<sequence>MRPENRGFPPNRARTFNNRQRENLTGSNSEEIAVRRPRFRNDQQNQHSSNRDFNETNYFPQNSERGRPRCAPSNFQNRREIDFNKTKQPERDYNRNRRGRGSQNYRGDDRRNNYSTNNRRYETKERPRDVEDNLPHNETTKKVESLHLKENTPVEPDPEKPNDAHEGKEINTKQHEKAQVYENVQHKHSTKDESHSNLKVSAFDEPEDVISFHADEEDEMLLYGDDSDDEEIESSSHTPSNTNSHSDETNQLSVKNPNGVKSTTEKEPTVVENKPKSALVSEKKCQRENIKEDLKETTVKETVVSHKEDTTLTKRSSSRDSNQSHKRSRTSSPIPQPWTKVYSSKGELYFYNPDTNESRWTIPEFKPADQHERQAKHDLCTPSDSLKRSPTSRDYDWERRSNRHRGGDSWRPEERKANDLADLHRNSGDNSAIKEEKAPFSRDDRYGSNKPERRDRRQNQADVYRPSQSFTLPYEDRHFSRRSGRNSREHSIDRTQDAPFRSDSRMDQRFTNQPFRQYSPQRRLPDRKTSRGSSNDIPITEHLTRTNSYESRERRGRPNFEPRSDFKDPSIRNPGGDFYGRSQHSEPQHWRYAPRTEGEHRR</sequence>
<feature type="compositionally biased region" description="Basic and acidic residues" evidence="1">
    <location>
        <begin position="119"/>
        <end position="179"/>
    </location>
</feature>
<dbReference type="PROSITE" id="PS50020">
    <property type="entry name" value="WW_DOMAIN_2"/>
    <property type="match status" value="1"/>
</dbReference>
<evidence type="ECO:0000313" key="3">
    <source>
        <dbReference type="EMBL" id="KAK9721397.1"/>
    </source>
</evidence>
<dbReference type="EMBL" id="JASJQH010006980">
    <property type="protein sequence ID" value="KAK9721397.1"/>
    <property type="molecule type" value="Genomic_DNA"/>
</dbReference>
<feature type="compositionally biased region" description="Basic and acidic residues" evidence="1">
    <location>
        <begin position="486"/>
        <end position="508"/>
    </location>
</feature>
<feature type="region of interest" description="Disordered" evidence="1">
    <location>
        <begin position="1"/>
        <end position="339"/>
    </location>
</feature>
<feature type="domain" description="WW" evidence="2">
    <location>
        <begin position="332"/>
        <end position="365"/>
    </location>
</feature>
<feature type="compositionally biased region" description="Low complexity" evidence="1">
    <location>
        <begin position="235"/>
        <end position="244"/>
    </location>
</feature>
<reference evidence="3 4" key="1">
    <citation type="submission" date="2023-04" db="EMBL/GenBank/DDBJ databases">
        <title>Genome of Basidiobolus ranarum AG-B5.</title>
        <authorList>
            <person name="Stajich J.E."/>
            <person name="Carter-House D."/>
            <person name="Gryganskyi A."/>
        </authorList>
    </citation>
    <scope>NUCLEOTIDE SEQUENCE [LARGE SCALE GENOMIC DNA]</scope>
    <source>
        <strain evidence="3 4">AG-B5</strain>
    </source>
</reference>
<dbReference type="Pfam" id="PF00397">
    <property type="entry name" value="WW"/>
    <property type="match status" value="1"/>
</dbReference>
<dbReference type="InterPro" id="IPR036020">
    <property type="entry name" value="WW_dom_sf"/>
</dbReference>
<proteinExistence type="predicted"/>
<feature type="compositionally biased region" description="Basic and acidic residues" evidence="1">
    <location>
        <begin position="583"/>
        <end position="602"/>
    </location>
</feature>
<dbReference type="SMART" id="SM00456">
    <property type="entry name" value="WW"/>
    <property type="match status" value="1"/>
</dbReference>
<accession>A0ABR2W6K6</accession>
<feature type="compositionally biased region" description="Basic and acidic residues" evidence="1">
    <location>
        <begin position="550"/>
        <end position="570"/>
    </location>
</feature>
<feature type="compositionally biased region" description="Polar residues" evidence="1">
    <location>
        <begin position="509"/>
        <end position="520"/>
    </location>
</feature>
<feature type="region of interest" description="Disordered" evidence="1">
    <location>
        <begin position="357"/>
        <end position="602"/>
    </location>
</feature>
<feature type="compositionally biased region" description="Basic and acidic residues" evidence="1">
    <location>
        <begin position="263"/>
        <end position="312"/>
    </location>
</feature>
<dbReference type="Proteomes" id="UP001479436">
    <property type="component" value="Unassembled WGS sequence"/>
</dbReference>
<evidence type="ECO:0000256" key="1">
    <source>
        <dbReference type="SAM" id="MobiDB-lite"/>
    </source>
</evidence>
<gene>
    <name evidence="3" type="ORF">K7432_003427</name>
</gene>
<dbReference type="SUPFAM" id="SSF51045">
    <property type="entry name" value="WW domain"/>
    <property type="match status" value="1"/>
</dbReference>
<feature type="compositionally biased region" description="Acidic residues" evidence="1">
    <location>
        <begin position="215"/>
        <end position="233"/>
    </location>
</feature>